<dbReference type="GO" id="GO:0016593">
    <property type="term" value="C:Cdc73/Paf1 complex"/>
    <property type="evidence" value="ECO:0007669"/>
    <property type="project" value="InterPro"/>
</dbReference>
<name>A0A9P4I5Y6_9PEZI</name>
<organism evidence="2 3">
    <name type="scientific">Rhizodiscina lignyota</name>
    <dbReference type="NCBI Taxonomy" id="1504668"/>
    <lineage>
        <taxon>Eukaryota</taxon>
        <taxon>Fungi</taxon>
        <taxon>Dikarya</taxon>
        <taxon>Ascomycota</taxon>
        <taxon>Pezizomycotina</taxon>
        <taxon>Dothideomycetes</taxon>
        <taxon>Pleosporomycetidae</taxon>
        <taxon>Aulographales</taxon>
        <taxon>Rhizodiscinaceae</taxon>
        <taxon>Rhizodiscina</taxon>
    </lineage>
</organism>
<dbReference type="GO" id="GO:1990269">
    <property type="term" value="F:RNA polymerase II C-terminal domain phosphoserine binding"/>
    <property type="evidence" value="ECO:0007669"/>
    <property type="project" value="TreeGrafter"/>
</dbReference>
<feature type="compositionally biased region" description="Gly residues" evidence="1">
    <location>
        <begin position="353"/>
        <end position="364"/>
    </location>
</feature>
<feature type="compositionally biased region" description="Acidic residues" evidence="1">
    <location>
        <begin position="412"/>
        <end position="439"/>
    </location>
</feature>
<dbReference type="PANTHER" id="PTHR23146:SF0">
    <property type="entry name" value="RNA POLYMERASE-ASSOCIATED PROTEIN LEO1"/>
    <property type="match status" value="1"/>
</dbReference>
<feature type="region of interest" description="Disordered" evidence="1">
    <location>
        <begin position="307"/>
        <end position="501"/>
    </location>
</feature>
<evidence type="ECO:0000313" key="3">
    <source>
        <dbReference type="Proteomes" id="UP000799772"/>
    </source>
</evidence>
<feature type="region of interest" description="Disordered" evidence="1">
    <location>
        <begin position="1"/>
        <end position="95"/>
    </location>
</feature>
<gene>
    <name evidence="2" type="ORF">NA57DRAFT_61889</name>
</gene>
<evidence type="ECO:0000256" key="1">
    <source>
        <dbReference type="SAM" id="MobiDB-lite"/>
    </source>
</evidence>
<protein>
    <recommendedName>
        <fullName evidence="4">Leo1-domain-containing protein</fullName>
    </recommendedName>
</protein>
<reference evidence="2" key="1">
    <citation type="journal article" date="2020" name="Stud. Mycol.">
        <title>101 Dothideomycetes genomes: a test case for predicting lifestyles and emergence of pathogens.</title>
        <authorList>
            <person name="Haridas S."/>
            <person name="Albert R."/>
            <person name="Binder M."/>
            <person name="Bloem J."/>
            <person name="Labutti K."/>
            <person name="Salamov A."/>
            <person name="Andreopoulos B."/>
            <person name="Baker S."/>
            <person name="Barry K."/>
            <person name="Bills G."/>
            <person name="Bluhm B."/>
            <person name="Cannon C."/>
            <person name="Castanera R."/>
            <person name="Culley D."/>
            <person name="Daum C."/>
            <person name="Ezra D."/>
            <person name="Gonzalez J."/>
            <person name="Henrissat B."/>
            <person name="Kuo A."/>
            <person name="Liang C."/>
            <person name="Lipzen A."/>
            <person name="Lutzoni F."/>
            <person name="Magnuson J."/>
            <person name="Mondo S."/>
            <person name="Nolan M."/>
            <person name="Ohm R."/>
            <person name="Pangilinan J."/>
            <person name="Park H.-J."/>
            <person name="Ramirez L."/>
            <person name="Alfaro M."/>
            <person name="Sun H."/>
            <person name="Tritt A."/>
            <person name="Yoshinaga Y."/>
            <person name="Zwiers L.-H."/>
            <person name="Turgeon B."/>
            <person name="Goodwin S."/>
            <person name="Spatafora J."/>
            <person name="Crous P."/>
            <person name="Grigoriev I."/>
        </authorList>
    </citation>
    <scope>NUCLEOTIDE SEQUENCE</scope>
    <source>
        <strain evidence="2">CBS 133067</strain>
    </source>
</reference>
<feature type="compositionally biased region" description="Acidic residues" evidence="1">
    <location>
        <begin position="469"/>
        <end position="478"/>
    </location>
</feature>
<dbReference type="PANTHER" id="PTHR23146">
    <property type="entry name" value="LEO1 PROTEIN"/>
    <property type="match status" value="1"/>
</dbReference>
<comment type="caution">
    <text evidence="2">The sequence shown here is derived from an EMBL/GenBank/DDBJ whole genome shotgun (WGS) entry which is preliminary data.</text>
</comment>
<feature type="compositionally biased region" description="Basic and acidic residues" evidence="1">
    <location>
        <begin position="307"/>
        <end position="348"/>
    </location>
</feature>
<dbReference type="Pfam" id="PF04004">
    <property type="entry name" value="Leo1"/>
    <property type="match status" value="1"/>
</dbReference>
<evidence type="ECO:0000313" key="2">
    <source>
        <dbReference type="EMBL" id="KAF2093034.1"/>
    </source>
</evidence>
<dbReference type="Proteomes" id="UP000799772">
    <property type="component" value="Unassembled WGS sequence"/>
</dbReference>
<feature type="compositionally biased region" description="Basic and acidic residues" evidence="1">
    <location>
        <begin position="76"/>
        <end position="95"/>
    </location>
</feature>
<evidence type="ECO:0008006" key="4">
    <source>
        <dbReference type="Google" id="ProtNLM"/>
    </source>
</evidence>
<feature type="compositionally biased region" description="Basic and acidic residues" evidence="1">
    <location>
        <begin position="440"/>
        <end position="458"/>
    </location>
</feature>
<proteinExistence type="predicted"/>
<dbReference type="EMBL" id="ML978140">
    <property type="protein sequence ID" value="KAF2093034.1"/>
    <property type="molecule type" value="Genomic_DNA"/>
</dbReference>
<feature type="compositionally biased region" description="Acidic residues" evidence="1">
    <location>
        <begin position="40"/>
        <end position="58"/>
    </location>
</feature>
<sequence length="501" mass="55660">MESPLDDTPTADGTVTGTVKPRDSGTSASGSEVGANGAVVDDEALGDDLFGDEADEDDIPKKQRRLDDEELDSGDDVGRDDRMRDEDDEARYREQKESHIVELDLARTVKPEPSDGEMYLLKLPSFLEIDPKAFTLESFKPPNTDHRSKTTPSATFSAYSTAMTTIRWRRSPSAPSETQSNARILRWSDGSLTLQLASDPMIQYELPANPLAPPQANPRKPTPNMLPPKSKSRATHSGYDAAKDAWTYLATPHHDYALHRFTHKLTTGLSVTPTAGAAAADDALERLQESMAAVQRQKDELVAAGQFEHDIHEDPELAKKRAEQAEKEKIRAQRRAETQANRERERYGRVVGRSGGRGAGGLTVGGLEDHEDGAGGKRYAGGRPTKPKKKRRLRDEYSDEDDYAGRRRTKEDEYDEEDDFIAGSDEEIVEEDSEEDVDERIEAQEREKARARPRERSATPKRRAVEVSGGDDDEEEEGASQSLASPKAAKRRRVIDDDDEE</sequence>
<feature type="compositionally biased region" description="Pro residues" evidence="1">
    <location>
        <begin position="210"/>
        <end position="226"/>
    </location>
</feature>
<accession>A0A9P4I5Y6</accession>
<dbReference type="OrthoDB" id="20844at2759"/>
<dbReference type="AlphaFoldDB" id="A0A9P4I5Y6"/>
<dbReference type="InterPro" id="IPR007149">
    <property type="entry name" value="Leo1"/>
</dbReference>
<dbReference type="GO" id="GO:0006368">
    <property type="term" value="P:transcription elongation by RNA polymerase II"/>
    <property type="evidence" value="ECO:0007669"/>
    <property type="project" value="InterPro"/>
</dbReference>
<feature type="region of interest" description="Disordered" evidence="1">
    <location>
        <begin position="207"/>
        <end position="236"/>
    </location>
</feature>
<dbReference type="GO" id="GO:0032968">
    <property type="term" value="P:positive regulation of transcription elongation by RNA polymerase II"/>
    <property type="evidence" value="ECO:0007669"/>
    <property type="project" value="TreeGrafter"/>
</dbReference>
<keyword evidence="3" id="KW-1185">Reference proteome</keyword>